<keyword evidence="8" id="KW-1185">Reference proteome</keyword>
<keyword evidence="1 4" id="KW-0349">Heme</keyword>
<evidence type="ECO:0000256" key="5">
    <source>
        <dbReference type="SAM" id="SignalP"/>
    </source>
</evidence>
<organism evidence="7 8">
    <name type="scientific">Adhaeretor mobilis</name>
    <dbReference type="NCBI Taxonomy" id="1930276"/>
    <lineage>
        <taxon>Bacteria</taxon>
        <taxon>Pseudomonadati</taxon>
        <taxon>Planctomycetota</taxon>
        <taxon>Planctomycetia</taxon>
        <taxon>Pirellulales</taxon>
        <taxon>Lacipirellulaceae</taxon>
        <taxon>Adhaeretor</taxon>
    </lineage>
</organism>
<dbReference type="GO" id="GO:0046872">
    <property type="term" value="F:metal ion binding"/>
    <property type="evidence" value="ECO:0007669"/>
    <property type="project" value="UniProtKB-KW"/>
</dbReference>
<evidence type="ECO:0000256" key="3">
    <source>
        <dbReference type="ARBA" id="ARBA00023004"/>
    </source>
</evidence>
<accession>A0A517MYC5</accession>
<dbReference type="KEGG" id="amob:HG15A2_31840"/>
<reference evidence="7 8" key="1">
    <citation type="submission" date="2019-02" db="EMBL/GenBank/DDBJ databases">
        <title>Deep-cultivation of Planctomycetes and their phenomic and genomic characterization uncovers novel biology.</title>
        <authorList>
            <person name="Wiegand S."/>
            <person name="Jogler M."/>
            <person name="Boedeker C."/>
            <person name="Pinto D."/>
            <person name="Vollmers J."/>
            <person name="Rivas-Marin E."/>
            <person name="Kohn T."/>
            <person name="Peeters S.H."/>
            <person name="Heuer A."/>
            <person name="Rast P."/>
            <person name="Oberbeckmann S."/>
            <person name="Bunk B."/>
            <person name="Jeske O."/>
            <person name="Meyerdierks A."/>
            <person name="Storesund J.E."/>
            <person name="Kallscheuer N."/>
            <person name="Luecker S."/>
            <person name="Lage O.M."/>
            <person name="Pohl T."/>
            <person name="Merkel B.J."/>
            <person name="Hornburger P."/>
            <person name="Mueller R.-W."/>
            <person name="Bruemmer F."/>
            <person name="Labrenz M."/>
            <person name="Spormann A.M."/>
            <person name="Op den Camp H."/>
            <person name="Overmann J."/>
            <person name="Amann R."/>
            <person name="Jetten M.S.M."/>
            <person name="Mascher T."/>
            <person name="Medema M.H."/>
            <person name="Devos D.P."/>
            <person name="Kaster A.-K."/>
            <person name="Ovreas L."/>
            <person name="Rohde M."/>
            <person name="Galperin M.Y."/>
            <person name="Jogler C."/>
        </authorList>
    </citation>
    <scope>NUCLEOTIDE SEQUENCE [LARGE SCALE GENOMIC DNA]</scope>
    <source>
        <strain evidence="7 8">HG15A2</strain>
    </source>
</reference>
<dbReference type="InterPro" id="IPR036909">
    <property type="entry name" value="Cyt_c-like_dom_sf"/>
</dbReference>
<dbReference type="Pfam" id="PF21419">
    <property type="entry name" value="RoxA-like_Cyt-c"/>
    <property type="match status" value="1"/>
</dbReference>
<protein>
    <recommendedName>
        <fullName evidence="6">Cytochrome c domain-containing protein</fullName>
    </recommendedName>
</protein>
<evidence type="ECO:0000256" key="4">
    <source>
        <dbReference type="PROSITE-ProRule" id="PRU00433"/>
    </source>
</evidence>
<dbReference type="PROSITE" id="PS51007">
    <property type="entry name" value="CYTC"/>
    <property type="match status" value="1"/>
</dbReference>
<dbReference type="Proteomes" id="UP000319852">
    <property type="component" value="Chromosome"/>
</dbReference>
<keyword evidence="5" id="KW-0732">Signal</keyword>
<dbReference type="OrthoDB" id="417271at2"/>
<feature type="domain" description="Cytochrome c" evidence="6">
    <location>
        <begin position="273"/>
        <end position="465"/>
    </location>
</feature>
<dbReference type="PANTHER" id="PTHR30600">
    <property type="entry name" value="CYTOCHROME C PEROXIDASE-RELATED"/>
    <property type="match status" value="1"/>
</dbReference>
<dbReference type="GO" id="GO:0020037">
    <property type="term" value="F:heme binding"/>
    <property type="evidence" value="ECO:0007669"/>
    <property type="project" value="InterPro"/>
</dbReference>
<dbReference type="GO" id="GO:0009055">
    <property type="term" value="F:electron transfer activity"/>
    <property type="evidence" value="ECO:0007669"/>
    <property type="project" value="InterPro"/>
</dbReference>
<dbReference type="SUPFAM" id="SSF46626">
    <property type="entry name" value="Cytochrome c"/>
    <property type="match status" value="1"/>
</dbReference>
<dbReference type="EMBL" id="CP036263">
    <property type="protein sequence ID" value="QDS99853.1"/>
    <property type="molecule type" value="Genomic_DNA"/>
</dbReference>
<evidence type="ECO:0000313" key="7">
    <source>
        <dbReference type="EMBL" id="QDS99853.1"/>
    </source>
</evidence>
<gene>
    <name evidence="7" type="ORF">HG15A2_31840</name>
</gene>
<dbReference type="RefSeq" id="WP_145061013.1">
    <property type="nucleotide sequence ID" value="NZ_CP036263.1"/>
</dbReference>
<keyword evidence="3 4" id="KW-0408">Iron</keyword>
<dbReference type="InterPro" id="IPR009056">
    <property type="entry name" value="Cyt_c-like_dom"/>
</dbReference>
<evidence type="ECO:0000313" key="8">
    <source>
        <dbReference type="Proteomes" id="UP000319852"/>
    </source>
</evidence>
<evidence type="ECO:0000256" key="2">
    <source>
        <dbReference type="ARBA" id="ARBA00022723"/>
    </source>
</evidence>
<keyword evidence="2 4" id="KW-0479">Metal-binding</keyword>
<feature type="chain" id="PRO_5021878446" description="Cytochrome c domain-containing protein" evidence="5">
    <location>
        <begin position="25"/>
        <end position="465"/>
    </location>
</feature>
<proteinExistence type="predicted"/>
<feature type="signal peptide" evidence="5">
    <location>
        <begin position="1"/>
        <end position="24"/>
    </location>
</feature>
<dbReference type="GO" id="GO:0004130">
    <property type="term" value="F:cytochrome-c peroxidase activity"/>
    <property type="evidence" value="ECO:0007669"/>
    <property type="project" value="TreeGrafter"/>
</dbReference>
<evidence type="ECO:0000256" key="1">
    <source>
        <dbReference type="ARBA" id="ARBA00022617"/>
    </source>
</evidence>
<sequence precursor="true">MPRYIPIAAVLCCFLGNQFSITRAAPPSADRGYELLLNKAYVESAFDQETFDQVWQTWEPSLRDQAAKASPEERRRMAYRRYGLVERPDDPRHRPIQYVVDDRGRWTINCLACHQGTVAGELVPGAANTQFALETLVEDTRAMKIKLGKQLSRLDIGSSFFPLGRTVGTTNAVMFGVALMHYRDQDLNIHSDRLPPRLTHHDHDAPAWWNTSLKERLYCDDFAPQGHRALMQFIASRENGPEKFREWEDDFRHIQAYIQSLEAPKYPQKIDQELAEQGRAVFDKNCSECHGTYHPDRSIAEQYPERIVEWDLVKTDPIRLRSLTPEHRESYGRNWINEYGQAGEVVADPGGYLAPPLAGVWASAPYLHNGSVPTLWDVLNPSERPVTWLRKIRSPTTSSEQDYDFEKVGLSVETILEMPAEGLNSSERRYYFDTRRHGKSAGGHDFPEKLKIRERRAVLEYLKTL</sequence>
<dbReference type="PANTHER" id="PTHR30600:SF9">
    <property type="entry name" value="BLR7738 PROTEIN"/>
    <property type="match status" value="1"/>
</dbReference>
<dbReference type="InterPro" id="IPR051395">
    <property type="entry name" value="Cytochrome_c_Peroxidase/MauG"/>
</dbReference>
<dbReference type="Gene3D" id="1.10.760.10">
    <property type="entry name" value="Cytochrome c-like domain"/>
    <property type="match status" value="1"/>
</dbReference>
<name>A0A517MYC5_9BACT</name>
<evidence type="ECO:0000259" key="6">
    <source>
        <dbReference type="PROSITE" id="PS51007"/>
    </source>
</evidence>
<dbReference type="AlphaFoldDB" id="A0A517MYC5"/>